<dbReference type="Proteomes" id="UP001500051">
    <property type="component" value="Unassembled WGS sequence"/>
</dbReference>
<dbReference type="Pfam" id="PF20599">
    <property type="entry name" value="DUF6796"/>
    <property type="match status" value="1"/>
</dbReference>
<keyword evidence="3" id="KW-1185">Reference proteome</keyword>
<gene>
    <name evidence="2" type="ORF">GCM10022204_15150</name>
</gene>
<reference evidence="3" key="1">
    <citation type="journal article" date="2019" name="Int. J. Syst. Evol. Microbiol.">
        <title>The Global Catalogue of Microorganisms (GCM) 10K type strain sequencing project: providing services to taxonomists for standard genome sequencing and annotation.</title>
        <authorList>
            <consortium name="The Broad Institute Genomics Platform"/>
            <consortium name="The Broad Institute Genome Sequencing Center for Infectious Disease"/>
            <person name="Wu L."/>
            <person name="Ma J."/>
        </authorList>
    </citation>
    <scope>NUCLEOTIDE SEQUENCE [LARGE SCALE GENOMIC DNA]</scope>
    <source>
        <strain evidence="3">JCM 16548</strain>
    </source>
</reference>
<keyword evidence="1" id="KW-1133">Transmembrane helix</keyword>
<dbReference type="EMBL" id="BAAAYX010000003">
    <property type="protein sequence ID" value="GAA3699560.1"/>
    <property type="molecule type" value="Genomic_DNA"/>
</dbReference>
<feature type="transmembrane region" description="Helical" evidence="1">
    <location>
        <begin position="135"/>
        <end position="158"/>
    </location>
</feature>
<evidence type="ECO:0000256" key="1">
    <source>
        <dbReference type="SAM" id="Phobius"/>
    </source>
</evidence>
<evidence type="ECO:0000313" key="3">
    <source>
        <dbReference type="Proteomes" id="UP001500051"/>
    </source>
</evidence>
<feature type="transmembrane region" description="Helical" evidence="1">
    <location>
        <begin position="170"/>
        <end position="190"/>
    </location>
</feature>
<organism evidence="2 3">
    <name type="scientific">Microlunatus aurantiacus</name>
    <dbReference type="NCBI Taxonomy" id="446786"/>
    <lineage>
        <taxon>Bacteria</taxon>
        <taxon>Bacillati</taxon>
        <taxon>Actinomycetota</taxon>
        <taxon>Actinomycetes</taxon>
        <taxon>Propionibacteriales</taxon>
        <taxon>Propionibacteriaceae</taxon>
        <taxon>Microlunatus</taxon>
    </lineage>
</organism>
<dbReference type="InterPro" id="IPR046475">
    <property type="entry name" value="DUF6796"/>
</dbReference>
<protein>
    <submittedName>
        <fullName evidence="2">Uncharacterized protein</fullName>
    </submittedName>
</protein>
<keyword evidence="1" id="KW-0812">Transmembrane</keyword>
<keyword evidence="1" id="KW-0472">Membrane</keyword>
<sequence length="219" mass="22684">MGGAILSGVGDVLLLGRSVSGRDFDRAVGMIPSHVDADRRWRSLWNGAELSTRRVHVGTVTGAVGIGVLQWLSLHAIGGATRPGPRRRLATASAAAFAVSGVLTHVCCGTVIQAYRREASLEPTDASRPSPRSATPLLAVSAVGVFGALAVFSGSLTIEALRRDPPASRWAFLTPLPCVLSTLLGFGLLPAPVAGYLRPASMSIGLLLYFAVTAASAES</sequence>
<feature type="transmembrane region" description="Helical" evidence="1">
    <location>
        <begin position="55"/>
        <end position="77"/>
    </location>
</feature>
<proteinExistence type="predicted"/>
<comment type="caution">
    <text evidence="2">The sequence shown here is derived from an EMBL/GenBank/DDBJ whole genome shotgun (WGS) entry which is preliminary data.</text>
</comment>
<name>A0ABP7D1W9_9ACTN</name>
<feature type="transmembrane region" description="Helical" evidence="1">
    <location>
        <begin position="196"/>
        <end position="217"/>
    </location>
</feature>
<feature type="transmembrane region" description="Helical" evidence="1">
    <location>
        <begin position="89"/>
        <end position="115"/>
    </location>
</feature>
<accession>A0ABP7D1W9</accession>
<evidence type="ECO:0000313" key="2">
    <source>
        <dbReference type="EMBL" id="GAA3699560.1"/>
    </source>
</evidence>